<comment type="caution">
    <text evidence="2">The sequence shown here is derived from an EMBL/GenBank/DDBJ whole genome shotgun (WGS) entry which is preliminary data.</text>
</comment>
<dbReference type="Proteomes" id="UP001612415">
    <property type="component" value="Unassembled WGS sequence"/>
</dbReference>
<organism evidence="2 3">
    <name type="scientific">Streptomyces cellulosae</name>
    <dbReference type="NCBI Taxonomy" id="1968"/>
    <lineage>
        <taxon>Bacteria</taxon>
        <taxon>Bacillati</taxon>
        <taxon>Actinomycetota</taxon>
        <taxon>Actinomycetes</taxon>
        <taxon>Kitasatosporales</taxon>
        <taxon>Streptomycetaceae</taxon>
        <taxon>Streptomyces</taxon>
    </lineage>
</organism>
<dbReference type="SUPFAM" id="SSF54427">
    <property type="entry name" value="NTF2-like"/>
    <property type="match status" value="1"/>
</dbReference>
<evidence type="ECO:0000313" key="3">
    <source>
        <dbReference type="Proteomes" id="UP001612415"/>
    </source>
</evidence>
<feature type="domain" description="SnoaL-like" evidence="1">
    <location>
        <begin position="20"/>
        <end position="120"/>
    </location>
</feature>
<dbReference type="NCBIfam" id="TIGR02246">
    <property type="entry name" value="SgcJ/EcaC family oxidoreductase"/>
    <property type="match status" value="1"/>
</dbReference>
<dbReference type="InterPro" id="IPR011944">
    <property type="entry name" value="Steroid_delta5-4_isomerase"/>
</dbReference>
<evidence type="ECO:0000313" key="2">
    <source>
        <dbReference type="EMBL" id="MFI5682164.1"/>
    </source>
</evidence>
<name>A0ABW7YIA6_STRCE</name>
<gene>
    <name evidence="2" type="ORF">ACIA8P_47870</name>
</gene>
<dbReference type="InterPro" id="IPR032710">
    <property type="entry name" value="NTF2-like_dom_sf"/>
</dbReference>
<sequence>MATSISSPDLAKAAEEHGKRYVAAFNSGDLDAINAMYADDAVSVWEPGNPLVGEARKAALAEFIAQKPKMTATLRESHVTSTTALLVVDWAIDIPTPEGGTEHVEGVGLDVLRRGTDGEWRFAIDNPFGETR</sequence>
<accession>A0ABW7YIA6</accession>
<keyword evidence="3" id="KW-1185">Reference proteome</keyword>
<reference evidence="2 3" key="1">
    <citation type="submission" date="2024-10" db="EMBL/GenBank/DDBJ databases">
        <title>The Natural Products Discovery Center: Release of the First 8490 Sequenced Strains for Exploring Actinobacteria Biosynthetic Diversity.</title>
        <authorList>
            <person name="Kalkreuter E."/>
            <person name="Kautsar S.A."/>
            <person name="Yang D."/>
            <person name="Bader C.D."/>
            <person name="Teijaro C.N."/>
            <person name="Fluegel L."/>
            <person name="Davis C.M."/>
            <person name="Simpson J.R."/>
            <person name="Lauterbach L."/>
            <person name="Steele A.D."/>
            <person name="Gui C."/>
            <person name="Meng S."/>
            <person name="Li G."/>
            <person name="Viehrig K."/>
            <person name="Ye F."/>
            <person name="Su P."/>
            <person name="Kiefer A.F."/>
            <person name="Nichols A."/>
            <person name="Cepeda A.J."/>
            <person name="Yan W."/>
            <person name="Fan B."/>
            <person name="Jiang Y."/>
            <person name="Adhikari A."/>
            <person name="Zheng C.-J."/>
            <person name="Schuster L."/>
            <person name="Cowan T.M."/>
            <person name="Smanski M.J."/>
            <person name="Chevrette M.G."/>
            <person name="De Carvalho L.P.S."/>
            <person name="Shen B."/>
        </authorList>
    </citation>
    <scope>NUCLEOTIDE SEQUENCE [LARGE SCALE GENOMIC DNA]</scope>
    <source>
        <strain evidence="2 3">NPDC051599</strain>
    </source>
</reference>
<dbReference type="EMBL" id="JBITDC010000043">
    <property type="protein sequence ID" value="MFI5682164.1"/>
    <property type="molecule type" value="Genomic_DNA"/>
</dbReference>
<dbReference type="RefSeq" id="WP_398663407.1">
    <property type="nucleotide sequence ID" value="NZ_JBITDC010000043.1"/>
</dbReference>
<dbReference type="Pfam" id="PF12680">
    <property type="entry name" value="SnoaL_2"/>
    <property type="match status" value="1"/>
</dbReference>
<evidence type="ECO:0000259" key="1">
    <source>
        <dbReference type="Pfam" id="PF12680"/>
    </source>
</evidence>
<protein>
    <submittedName>
        <fullName evidence="2">YybH family protein</fullName>
    </submittedName>
</protein>
<proteinExistence type="predicted"/>
<dbReference type="Gene3D" id="3.10.450.50">
    <property type="match status" value="1"/>
</dbReference>
<dbReference type="InterPro" id="IPR037401">
    <property type="entry name" value="SnoaL-like"/>
</dbReference>